<comment type="subcellular location">
    <subcellularLocation>
        <location evidence="1">Membrane</location>
        <topology evidence="1">Multi-pass membrane protein</topology>
    </subcellularLocation>
</comment>
<proteinExistence type="inferred from homology"/>
<dbReference type="OrthoDB" id="5345392at2759"/>
<evidence type="ECO:0000313" key="8">
    <source>
        <dbReference type="Proteomes" id="UP000472272"/>
    </source>
</evidence>
<dbReference type="InterPro" id="IPR007248">
    <property type="entry name" value="Mpv17_PMP22"/>
</dbReference>
<keyword evidence="8" id="KW-1185">Reference proteome</keyword>
<keyword evidence="5" id="KW-0472">Membrane</keyword>
<evidence type="ECO:0000256" key="5">
    <source>
        <dbReference type="ARBA" id="ARBA00023136"/>
    </source>
</evidence>
<dbReference type="GeneID" id="114607990"/>
<gene>
    <name evidence="7" type="primary">LOC114607990</name>
</gene>
<evidence type="ECO:0000256" key="6">
    <source>
        <dbReference type="RuleBase" id="RU363053"/>
    </source>
</evidence>
<protein>
    <submittedName>
        <fullName evidence="7">Mpv17-like protein</fullName>
    </submittedName>
</protein>
<name>A0A670JBM6_PODMU</name>
<dbReference type="Proteomes" id="UP000472272">
    <property type="component" value="Chromosome 13"/>
</dbReference>
<dbReference type="Ensembl" id="ENSPMRT00000021873.1">
    <property type="protein sequence ID" value="ENSPMRP00000020592.1"/>
    <property type="gene ID" value="ENSPMRG00000013385.1"/>
</dbReference>
<sequence length="209" mass="23072">MHPLLGLVHRHPWLANVVAYGTLFSAADAAQQKLAKPSQDPRRHNGLDLNQTAKVALVGFTFHANFNYAWFRSLERLFPGAKVTMVIAKVTCDQVIAAPVTIGAFYTGLSLLDGESNIFGKLQEKFWPTYKAGVLCWTLFQAVNFALVPPLLRTAYVGACSFLWTAFLCYLRQTDAHDTTSQLFQAVPGLAGLFPPRAGENQVKMPSEK</sequence>
<dbReference type="GO" id="GO:0005739">
    <property type="term" value="C:mitochondrion"/>
    <property type="evidence" value="ECO:0007669"/>
    <property type="project" value="TreeGrafter"/>
</dbReference>
<dbReference type="Pfam" id="PF04117">
    <property type="entry name" value="Mpv17_PMP22"/>
    <property type="match status" value="1"/>
</dbReference>
<reference evidence="7" key="3">
    <citation type="submission" date="2025-09" db="UniProtKB">
        <authorList>
            <consortium name="Ensembl"/>
        </authorList>
    </citation>
    <scope>IDENTIFICATION</scope>
</reference>
<dbReference type="PANTHER" id="PTHR11266:SF28">
    <property type="entry name" value="SI:CH211-120K19.1"/>
    <property type="match status" value="1"/>
</dbReference>
<dbReference type="GO" id="GO:0061668">
    <property type="term" value="P:mitochondrial ribosome assembly"/>
    <property type="evidence" value="ECO:0007669"/>
    <property type="project" value="TreeGrafter"/>
</dbReference>
<reference evidence="7 8" key="1">
    <citation type="journal article" date="2019" name="Proc. Natl. Acad. Sci. U.S.A.">
        <title>Regulatory changes in pterin and carotenoid genes underlie balanced color polymorphisms in the wall lizard.</title>
        <authorList>
            <person name="Andrade P."/>
            <person name="Pinho C."/>
            <person name="Perez I de Lanuza G."/>
            <person name="Afonso S."/>
            <person name="Brejcha J."/>
            <person name="Rubin C.J."/>
            <person name="Wallerman O."/>
            <person name="Pereira P."/>
            <person name="Sabatino S.J."/>
            <person name="Bellati A."/>
            <person name="Pellitteri-Rosa D."/>
            <person name="Bosakova Z."/>
            <person name="Bunikis I."/>
            <person name="Carretero M.A."/>
            <person name="Feiner N."/>
            <person name="Marsik P."/>
            <person name="Pauperio F."/>
            <person name="Salvi D."/>
            <person name="Soler L."/>
            <person name="While G.M."/>
            <person name="Uller T."/>
            <person name="Font E."/>
            <person name="Andersson L."/>
            <person name="Carneiro M."/>
        </authorList>
    </citation>
    <scope>NUCLEOTIDE SEQUENCE</scope>
</reference>
<evidence type="ECO:0000256" key="4">
    <source>
        <dbReference type="ARBA" id="ARBA00022989"/>
    </source>
</evidence>
<dbReference type="AlphaFoldDB" id="A0A670JBM6"/>
<evidence type="ECO:0000256" key="1">
    <source>
        <dbReference type="ARBA" id="ARBA00004141"/>
    </source>
</evidence>
<organism evidence="7 8">
    <name type="scientific">Podarcis muralis</name>
    <name type="common">Wall lizard</name>
    <name type="synonym">Lacerta muralis</name>
    <dbReference type="NCBI Taxonomy" id="64176"/>
    <lineage>
        <taxon>Eukaryota</taxon>
        <taxon>Metazoa</taxon>
        <taxon>Chordata</taxon>
        <taxon>Craniata</taxon>
        <taxon>Vertebrata</taxon>
        <taxon>Euteleostomi</taxon>
        <taxon>Lepidosauria</taxon>
        <taxon>Squamata</taxon>
        <taxon>Bifurcata</taxon>
        <taxon>Unidentata</taxon>
        <taxon>Episquamata</taxon>
        <taxon>Laterata</taxon>
        <taxon>Lacertibaenia</taxon>
        <taxon>Lacertidae</taxon>
        <taxon>Podarcis</taxon>
    </lineage>
</organism>
<evidence type="ECO:0000256" key="2">
    <source>
        <dbReference type="ARBA" id="ARBA00006824"/>
    </source>
</evidence>
<accession>A0A670JBM6</accession>
<dbReference type="RefSeq" id="XP_028607559.1">
    <property type="nucleotide sequence ID" value="XM_028751726.1"/>
</dbReference>
<reference evidence="7" key="2">
    <citation type="submission" date="2025-08" db="UniProtKB">
        <authorList>
            <consortium name="Ensembl"/>
        </authorList>
    </citation>
    <scope>IDENTIFICATION</scope>
</reference>
<dbReference type="OMA" id="VFWSTMQ"/>
<comment type="similarity">
    <text evidence="2 6">Belongs to the peroxisomal membrane protein PXMP2/4 family.</text>
</comment>
<dbReference type="GO" id="GO:0016020">
    <property type="term" value="C:membrane"/>
    <property type="evidence" value="ECO:0007669"/>
    <property type="project" value="UniProtKB-SubCell"/>
</dbReference>
<dbReference type="PANTHER" id="PTHR11266">
    <property type="entry name" value="PEROXISOMAL MEMBRANE PROTEIN 2, PXMP2 MPV17"/>
    <property type="match status" value="1"/>
</dbReference>
<dbReference type="GeneTree" id="ENSGT00940000165838"/>
<evidence type="ECO:0000313" key="7">
    <source>
        <dbReference type="Ensembl" id="ENSPMRP00000020592.1"/>
    </source>
</evidence>
<keyword evidence="4" id="KW-1133">Transmembrane helix</keyword>
<keyword evidence="3" id="KW-0812">Transmembrane</keyword>
<dbReference type="KEGG" id="pmua:114607990"/>
<evidence type="ECO:0000256" key="3">
    <source>
        <dbReference type="ARBA" id="ARBA00022692"/>
    </source>
</evidence>